<dbReference type="FunFam" id="3.90.70.30:FF:000001">
    <property type="entry name" value="Glutathione gamma-glutamylcysteinyltransferase 1"/>
    <property type="match status" value="1"/>
</dbReference>
<evidence type="ECO:0000256" key="4">
    <source>
        <dbReference type="ARBA" id="ARBA00022723"/>
    </source>
</evidence>
<evidence type="ECO:0000259" key="6">
    <source>
        <dbReference type="PROSITE" id="PS51443"/>
    </source>
</evidence>
<dbReference type="GO" id="GO:0010273">
    <property type="term" value="P:detoxification of copper ion"/>
    <property type="evidence" value="ECO:0007669"/>
    <property type="project" value="TreeGrafter"/>
</dbReference>
<dbReference type="PROSITE" id="PS51443">
    <property type="entry name" value="PCS"/>
    <property type="match status" value="1"/>
</dbReference>
<name>A0A834YUY7_TETSI</name>
<keyword evidence="8" id="KW-1185">Reference proteome</keyword>
<organism evidence="7 8">
    <name type="scientific">Tetracentron sinense</name>
    <name type="common">Spur-leaf</name>
    <dbReference type="NCBI Taxonomy" id="13715"/>
    <lineage>
        <taxon>Eukaryota</taxon>
        <taxon>Viridiplantae</taxon>
        <taxon>Streptophyta</taxon>
        <taxon>Embryophyta</taxon>
        <taxon>Tracheophyta</taxon>
        <taxon>Spermatophyta</taxon>
        <taxon>Magnoliopsida</taxon>
        <taxon>Trochodendrales</taxon>
        <taxon>Trochodendraceae</taxon>
        <taxon>Tetracentron</taxon>
    </lineage>
</organism>
<keyword evidence="3" id="KW-0808">Transferase</keyword>
<reference evidence="7 8" key="1">
    <citation type="submission" date="2020-04" db="EMBL/GenBank/DDBJ databases">
        <title>Plant Genome Project.</title>
        <authorList>
            <person name="Zhang R.-G."/>
        </authorList>
    </citation>
    <scope>NUCLEOTIDE SEQUENCE [LARGE SCALE GENOMIC DNA]</scope>
    <source>
        <strain evidence="7">YNK0</strain>
        <tissue evidence="7">Leaf</tissue>
    </source>
</reference>
<keyword evidence="5" id="KW-0012">Acyltransferase</keyword>
<evidence type="ECO:0000256" key="1">
    <source>
        <dbReference type="ARBA" id="ARBA00012468"/>
    </source>
</evidence>
<evidence type="ECO:0000256" key="5">
    <source>
        <dbReference type="ARBA" id="ARBA00023315"/>
    </source>
</evidence>
<feature type="domain" description="Peptidase C83" evidence="6">
    <location>
        <begin position="1"/>
        <end position="185"/>
    </location>
</feature>
<dbReference type="EMBL" id="JABCRI010000016">
    <property type="protein sequence ID" value="KAF8392167.1"/>
    <property type="molecule type" value="Genomic_DNA"/>
</dbReference>
<dbReference type="PANTHER" id="PTHR33447">
    <property type="entry name" value="GLUTATHIONE GAMMA-GLUTAMYLCYSTEINYLTRANSFERASE"/>
    <property type="match status" value="1"/>
</dbReference>
<dbReference type="AlphaFoldDB" id="A0A834YUY7"/>
<evidence type="ECO:0000256" key="2">
    <source>
        <dbReference type="ARBA" id="ARBA00022539"/>
    </source>
</evidence>
<dbReference type="GO" id="GO:0098849">
    <property type="term" value="P:cellular detoxification of cadmium ion"/>
    <property type="evidence" value="ECO:0007669"/>
    <property type="project" value="TreeGrafter"/>
</dbReference>
<dbReference type="PANTHER" id="PTHR33447:SF2">
    <property type="entry name" value="GLUTATHIONE GAMMA-GLUTAMYLCYSTEINYLTRANSFERASE"/>
    <property type="match status" value="1"/>
</dbReference>
<dbReference type="InterPro" id="IPR038156">
    <property type="entry name" value="PCS_N_sf"/>
</dbReference>
<protein>
    <recommendedName>
        <fullName evidence="1">glutathione gamma-glutamylcysteinyltransferase</fullName>
        <ecNumber evidence="1">2.3.2.15</ecNumber>
    </recommendedName>
</protein>
<evidence type="ECO:0000313" key="8">
    <source>
        <dbReference type="Proteomes" id="UP000655225"/>
    </source>
</evidence>
<gene>
    <name evidence="7" type="ORF">HHK36_022509</name>
</gene>
<dbReference type="Pfam" id="PF09328">
    <property type="entry name" value="Phytochelatin_C"/>
    <property type="match status" value="1"/>
</dbReference>
<evidence type="ECO:0000256" key="3">
    <source>
        <dbReference type="ARBA" id="ARBA00022679"/>
    </source>
</evidence>
<accession>A0A834YUY7</accession>
<dbReference type="Pfam" id="PF05023">
    <property type="entry name" value="Phytochelatin"/>
    <property type="match status" value="1"/>
</dbReference>
<keyword evidence="4" id="KW-0479">Metal-binding</keyword>
<dbReference type="InterPro" id="IPR015407">
    <property type="entry name" value="Phytochelatin_synthase_C"/>
</dbReference>
<dbReference type="InterPro" id="IPR040409">
    <property type="entry name" value="PCS-like"/>
</dbReference>
<dbReference type="GO" id="GO:0016756">
    <property type="term" value="F:glutathione gamma-glutamylcysteinyltransferase activity"/>
    <property type="evidence" value="ECO:0007669"/>
    <property type="project" value="UniProtKB-EC"/>
</dbReference>
<dbReference type="InterPro" id="IPR038765">
    <property type="entry name" value="Papain-like_cys_pep_sf"/>
</dbReference>
<dbReference type="Gene3D" id="3.90.70.30">
    <property type="entry name" value="Phytochelatin synthase, N-terminal domain"/>
    <property type="match status" value="1"/>
</dbReference>
<dbReference type="SUPFAM" id="SSF54001">
    <property type="entry name" value="Cysteine proteinases"/>
    <property type="match status" value="1"/>
</dbReference>
<dbReference type="EC" id="2.3.2.15" evidence="1"/>
<dbReference type="Proteomes" id="UP000655225">
    <property type="component" value="Unassembled WGS sequence"/>
</dbReference>
<dbReference type="InterPro" id="IPR007719">
    <property type="entry name" value="PCS_N"/>
</dbReference>
<dbReference type="OrthoDB" id="448954at2759"/>
<comment type="caution">
    <text evidence="7">The sequence shown here is derived from an EMBL/GenBank/DDBJ whole genome shotgun (WGS) entry which is preliminary data.</text>
</comment>
<proteinExistence type="predicted"/>
<keyword evidence="2" id="KW-0104">Cadmium</keyword>
<sequence>MKGFFKLISYYETQSEPAYCGLATLSMVLNSLAIDPGRHWKGNWRWFDESMLDSCVPLEKIKMEGIVFGTVACLVRCNGAEVLSFRTNQSTVEDFRARVIPCTSSQEFHIITSYDRGEFRQTGTGHFSPIGGYNAGKDMVLILDVARFKYPPHWVPLTLLWKAMDTIDESTGQYRGFMIISKLHKESSLLSTLSWRHESLVYSAIDIIDGMPLIFKLRDVNCVGDVISIAFTLLPASFMEFVKSAAKVRRQRDASSRNDEGRRLIAKVQETELFLHVGEWLSRTEFCGSDPISSDILTVLLLALPPPIWSDIKEEKLLKKIHSLVSTENLPLSLQDENLSHEGAFQPWLETSCLETMLRCH</sequence>
<dbReference type="GO" id="GO:0046872">
    <property type="term" value="F:metal ion binding"/>
    <property type="evidence" value="ECO:0007669"/>
    <property type="project" value="UniProtKB-KW"/>
</dbReference>
<dbReference type="GO" id="GO:0046938">
    <property type="term" value="P:phytochelatin biosynthetic process"/>
    <property type="evidence" value="ECO:0007669"/>
    <property type="project" value="InterPro"/>
</dbReference>
<evidence type="ECO:0000313" key="7">
    <source>
        <dbReference type="EMBL" id="KAF8392167.1"/>
    </source>
</evidence>